<reference evidence="1" key="1">
    <citation type="submission" date="2014-09" db="EMBL/GenBank/DDBJ databases">
        <authorList>
            <person name="Magalhaes I.L.F."/>
            <person name="Oliveira U."/>
            <person name="Santos F.R."/>
            <person name="Vidigal T.H.D.A."/>
            <person name="Brescovit A.D."/>
            <person name="Santos A.J."/>
        </authorList>
    </citation>
    <scope>NUCLEOTIDE SEQUENCE</scope>
    <source>
        <tissue evidence="1">Shoot tissue taken approximately 20 cm above the soil surface</tissue>
    </source>
</reference>
<protein>
    <submittedName>
        <fullName evidence="1">Uncharacterized protein</fullName>
    </submittedName>
</protein>
<accession>A0A0A9GX96</accession>
<reference evidence="1" key="2">
    <citation type="journal article" date="2015" name="Data Brief">
        <title>Shoot transcriptome of the giant reed, Arundo donax.</title>
        <authorList>
            <person name="Barrero R.A."/>
            <person name="Guerrero F.D."/>
            <person name="Moolhuijzen P."/>
            <person name="Goolsby J.A."/>
            <person name="Tidwell J."/>
            <person name="Bellgard S.E."/>
            <person name="Bellgard M.I."/>
        </authorList>
    </citation>
    <scope>NUCLEOTIDE SEQUENCE</scope>
    <source>
        <tissue evidence="1">Shoot tissue taken approximately 20 cm above the soil surface</tissue>
    </source>
</reference>
<name>A0A0A9GX96_ARUDO</name>
<dbReference type="EMBL" id="GBRH01170670">
    <property type="protein sequence ID" value="JAE27226.1"/>
    <property type="molecule type" value="Transcribed_RNA"/>
</dbReference>
<organism evidence="1">
    <name type="scientific">Arundo donax</name>
    <name type="common">Giant reed</name>
    <name type="synonym">Donax arundinaceus</name>
    <dbReference type="NCBI Taxonomy" id="35708"/>
    <lineage>
        <taxon>Eukaryota</taxon>
        <taxon>Viridiplantae</taxon>
        <taxon>Streptophyta</taxon>
        <taxon>Embryophyta</taxon>
        <taxon>Tracheophyta</taxon>
        <taxon>Spermatophyta</taxon>
        <taxon>Magnoliopsida</taxon>
        <taxon>Liliopsida</taxon>
        <taxon>Poales</taxon>
        <taxon>Poaceae</taxon>
        <taxon>PACMAD clade</taxon>
        <taxon>Arundinoideae</taxon>
        <taxon>Arundineae</taxon>
        <taxon>Arundo</taxon>
    </lineage>
</organism>
<dbReference type="AlphaFoldDB" id="A0A0A9GX96"/>
<proteinExistence type="predicted"/>
<evidence type="ECO:0000313" key="1">
    <source>
        <dbReference type="EMBL" id="JAE27226.1"/>
    </source>
</evidence>
<sequence>MPLKLYSDFVSSFRHRTYFVRTLVFTSSSDHTSYMQILQLHSL</sequence>